<protein>
    <recommendedName>
        <fullName evidence="3">DprA winged helix domain-containing protein</fullName>
    </recommendedName>
</protein>
<evidence type="ECO:0000313" key="1">
    <source>
        <dbReference type="EMBL" id="UVQ74496.1"/>
    </source>
</evidence>
<dbReference type="Proteomes" id="UP001060104">
    <property type="component" value="Chromosome"/>
</dbReference>
<organism evidence="1 2">
    <name type="scientific">Bacteroides faecis</name>
    <dbReference type="NCBI Taxonomy" id="674529"/>
    <lineage>
        <taxon>Bacteria</taxon>
        <taxon>Pseudomonadati</taxon>
        <taxon>Bacteroidota</taxon>
        <taxon>Bacteroidia</taxon>
        <taxon>Bacteroidales</taxon>
        <taxon>Bacteroidaceae</taxon>
        <taxon>Bacteroides</taxon>
    </lineage>
</organism>
<proteinExistence type="predicted"/>
<evidence type="ECO:0000313" key="2">
    <source>
        <dbReference type="Proteomes" id="UP001060104"/>
    </source>
</evidence>
<evidence type="ECO:0008006" key="3">
    <source>
        <dbReference type="Google" id="ProtNLM"/>
    </source>
</evidence>
<dbReference type="EMBL" id="CP103141">
    <property type="protein sequence ID" value="UVQ74496.1"/>
    <property type="molecule type" value="Genomic_DNA"/>
</dbReference>
<dbReference type="RefSeq" id="WP_258902799.1">
    <property type="nucleotide sequence ID" value="NZ_CP103141.1"/>
</dbReference>
<sequence>MKKIQEDSISLYAQMQNDSYTFMDLQQISQLKEAELCLVLIQLIREDKIKQIVKGKNICYRKITI</sequence>
<reference evidence="1" key="1">
    <citation type="submission" date="2022-08" db="EMBL/GenBank/DDBJ databases">
        <title>Genome Sequencing of Bacteroides fragilis Group Isolates with Nanopore Technology.</title>
        <authorList>
            <person name="Tisza M.J."/>
            <person name="Smith D."/>
            <person name="Dekker J.P."/>
        </authorList>
    </citation>
    <scope>NUCLEOTIDE SEQUENCE</scope>
    <source>
        <strain evidence="1">BFG-527</strain>
    </source>
</reference>
<accession>A0ABY5T9G3</accession>
<keyword evidence="2" id="KW-1185">Reference proteome</keyword>
<name>A0ABY5T9G3_9BACE</name>
<gene>
    <name evidence="1" type="ORF">NXY30_26755</name>
</gene>